<evidence type="ECO:0000256" key="3">
    <source>
        <dbReference type="ARBA" id="ARBA00022525"/>
    </source>
</evidence>
<feature type="chain" id="PRO_5012759389" evidence="6">
    <location>
        <begin position="34"/>
        <end position="244"/>
    </location>
</feature>
<reference evidence="7 8" key="1">
    <citation type="submission" date="2015-12" db="EMBL/GenBank/DDBJ databases">
        <title>The genome of Folsomia candida.</title>
        <authorList>
            <person name="Faddeeva A."/>
            <person name="Derks M.F."/>
            <person name="Anvar Y."/>
            <person name="Smit S."/>
            <person name="Van Straalen N."/>
            <person name="Roelofs D."/>
        </authorList>
    </citation>
    <scope>NUCLEOTIDE SEQUENCE [LARGE SCALE GENOMIC DNA]</scope>
    <source>
        <strain evidence="7 8">VU population</strain>
        <tissue evidence="7">Whole body</tissue>
    </source>
</reference>
<comment type="similarity">
    <text evidence="2">Belongs to the GILT family.</text>
</comment>
<accession>A0A226F3Y9</accession>
<dbReference type="OMA" id="SAKCFRT"/>
<dbReference type="OrthoDB" id="958254at2759"/>
<dbReference type="AlphaFoldDB" id="A0A226F3Y9"/>
<evidence type="ECO:0000256" key="2">
    <source>
        <dbReference type="ARBA" id="ARBA00005679"/>
    </source>
</evidence>
<keyword evidence="3" id="KW-0964">Secreted</keyword>
<dbReference type="Pfam" id="PF03227">
    <property type="entry name" value="GILT"/>
    <property type="match status" value="1"/>
</dbReference>
<dbReference type="PANTHER" id="PTHR13234">
    <property type="entry name" value="GAMMA-INTERFERON INDUCIBLE LYSOSOMAL THIOL REDUCTASE GILT"/>
    <property type="match status" value="1"/>
</dbReference>
<gene>
    <name evidence="7" type="ORF">Fcan01_03477</name>
</gene>
<dbReference type="PANTHER" id="PTHR13234:SF8">
    <property type="entry name" value="GAMMA-INTERFERON-INDUCIBLE LYSOSOMAL THIOL REDUCTASE"/>
    <property type="match status" value="1"/>
</dbReference>
<evidence type="ECO:0000313" key="7">
    <source>
        <dbReference type="EMBL" id="OXA63626.1"/>
    </source>
</evidence>
<protein>
    <submittedName>
        <fullName evidence="7">Gamma-interferon-inducible lysosomal thiol reductase</fullName>
    </submittedName>
</protein>
<keyword evidence="8" id="KW-1185">Reference proteome</keyword>
<dbReference type="GO" id="GO:0016671">
    <property type="term" value="F:oxidoreductase activity, acting on a sulfur group of donors, disulfide as acceptor"/>
    <property type="evidence" value="ECO:0007669"/>
    <property type="project" value="InterPro"/>
</dbReference>
<dbReference type="InterPro" id="IPR004911">
    <property type="entry name" value="Interferon-induced_GILT"/>
</dbReference>
<feature type="signal peptide" evidence="6">
    <location>
        <begin position="1"/>
        <end position="33"/>
    </location>
</feature>
<organism evidence="7 8">
    <name type="scientific">Folsomia candida</name>
    <name type="common">Springtail</name>
    <dbReference type="NCBI Taxonomy" id="158441"/>
    <lineage>
        <taxon>Eukaryota</taxon>
        <taxon>Metazoa</taxon>
        <taxon>Ecdysozoa</taxon>
        <taxon>Arthropoda</taxon>
        <taxon>Hexapoda</taxon>
        <taxon>Collembola</taxon>
        <taxon>Entomobryomorpha</taxon>
        <taxon>Isotomoidea</taxon>
        <taxon>Isotomidae</taxon>
        <taxon>Proisotominae</taxon>
        <taxon>Folsomia</taxon>
    </lineage>
</organism>
<keyword evidence="4 6" id="KW-0732">Signal</keyword>
<comment type="caution">
    <text evidence="7">The sequence shown here is derived from an EMBL/GenBank/DDBJ whole genome shotgun (WGS) entry which is preliminary data.</text>
</comment>
<name>A0A226F3Y9_FOLCA</name>
<keyword evidence="5" id="KW-0325">Glycoprotein</keyword>
<evidence type="ECO:0000256" key="1">
    <source>
        <dbReference type="ARBA" id="ARBA00004613"/>
    </source>
</evidence>
<dbReference type="EMBL" id="LNIX01000001">
    <property type="protein sequence ID" value="OXA63626.1"/>
    <property type="molecule type" value="Genomic_DNA"/>
</dbReference>
<dbReference type="Proteomes" id="UP000198287">
    <property type="component" value="Unassembled WGS sequence"/>
</dbReference>
<evidence type="ECO:0000256" key="4">
    <source>
        <dbReference type="ARBA" id="ARBA00022729"/>
    </source>
</evidence>
<proteinExistence type="inferred from homology"/>
<dbReference type="GO" id="GO:0005576">
    <property type="term" value="C:extracellular region"/>
    <property type="evidence" value="ECO:0007669"/>
    <property type="project" value="UniProtKB-SubCell"/>
</dbReference>
<evidence type="ECO:0000256" key="6">
    <source>
        <dbReference type="SAM" id="SignalP"/>
    </source>
</evidence>
<evidence type="ECO:0000256" key="5">
    <source>
        <dbReference type="ARBA" id="ARBA00023180"/>
    </source>
</evidence>
<sequence length="244" mass="27294">MGVKLPPRLCLGFIVVLILSLLVLLFAWNMTCSVDVEPSSIAISDVTNRSHEGWSGDRVTVEIYYEVLCPDSRHFIVNQFLPVYKDLSDHMDVSFVPYGKASSHKMDITPFFSFECQHGEPECQGNMLHGCAIHDTNIKPHTLVPYIACMMNSRERQDVGARKCASSYKTVNFGAIHACLMDGRGHQYLYQYGVMTSSLNPPVSFIPTIVINKSQDGQAEILRNFRGFVCRLLKQRLGVAPVGC</sequence>
<evidence type="ECO:0000313" key="8">
    <source>
        <dbReference type="Proteomes" id="UP000198287"/>
    </source>
</evidence>
<comment type="subcellular location">
    <subcellularLocation>
        <location evidence="1">Secreted</location>
    </subcellularLocation>
</comment>